<dbReference type="EMBL" id="BQNB010018698">
    <property type="protein sequence ID" value="GJT77276.1"/>
    <property type="molecule type" value="Genomic_DNA"/>
</dbReference>
<accession>A0ABQ5GPY5</accession>
<organism evidence="1 2">
    <name type="scientific">Tanacetum coccineum</name>
    <dbReference type="NCBI Taxonomy" id="301880"/>
    <lineage>
        <taxon>Eukaryota</taxon>
        <taxon>Viridiplantae</taxon>
        <taxon>Streptophyta</taxon>
        <taxon>Embryophyta</taxon>
        <taxon>Tracheophyta</taxon>
        <taxon>Spermatophyta</taxon>
        <taxon>Magnoliopsida</taxon>
        <taxon>eudicotyledons</taxon>
        <taxon>Gunneridae</taxon>
        <taxon>Pentapetalae</taxon>
        <taxon>asterids</taxon>
        <taxon>campanulids</taxon>
        <taxon>Asterales</taxon>
        <taxon>Asteraceae</taxon>
        <taxon>Asteroideae</taxon>
        <taxon>Anthemideae</taxon>
        <taxon>Anthemidinae</taxon>
        <taxon>Tanacetum</taxon>
    </lineage>
</organism>
<sequence>MSNLRRIQVKDNIKEVDDYLKTYLSARMDISHAFTTLSNLHNSQNVMEGIQLKNLEEMIIDQLTERKIFNDFKLGDVKYKLKNANKDSVVGSEVSTAYRSKDTYAVTNYENENVGLIDVKDPNNFFDQEIFDDGERQRMRELIKDRSHHDWYIGTSDNDDNLDYL</sequence>
<name>A0ABQ5GPY5_9ASTR</name>
<reference evidence="1" key="2">
    <citation type="submission" date="2022-01" db="EMBL/GenBank/DDBJ databases">
        <authorList>
            <person name="Yamashiro T."/>
            <person name="Shiraishi A."/>
            <person name="Satake H."/>
            <person name="Nakayama K."/>
        </authorList>
    </citation>
    <scope>NUCLEOTIDE SEQUENCE</scope>
</reference>
<keyword evidence="2" id="KW-1185">Reference proteome</keyword>
<evidence type="ECO:0000313" key="2">
    <source>
        <dbReference type="Proteomes" id="UP001151760"/>
    </source>
</evidence>
<protein>
    <submittedName>
        <fullName evidence="1">Uncharacterized protein</fullName>
    </submittedName>
</protein>
<comment type="caution">
    <text evidence="1">The sequence shown here is derived from an EMBL/GenBank/DDBJ whole genome shotgun (WGS) entry which is preliminary data.</text>
</comment>
<reference evidence="1" key="1">
    <citation type="journal article" date="2022" name="Int. J. Mol. Sci.">
        <title>Draft Genome of Tanacetum Coccineum: Genomic Comparison of Closely Related Tanacetum-Family Plants.</title>
        <authorList>
            <person name="Yamashiro T."/>
            <person name="Shiraishi A."/>
            <person name="Nakayama K."/>
            <person name="Satake H."/>
        </authorList>
    </citation>
    <scope>NUCLEOTIDE SEQUENCE</scope>
</reference>
<proteinExistence type="predicted"/>
<evidence type="ECO:0000313" key="1">
    <source>
        <dbReference type="EMBL" id="GJT77276.1"/>
    </source>
</evidence>
<gene>
    <name evidence="1" type="ORF">Tco_1044001</name>
</gene>
<dbReference type="Proteomes" id="UP001151760">
    <property type="component" value="Unassembled WGS sequence"/>
</dbReference>